<evidence type="ECO:0000313" key="3">
    <source>
        <dbReference type="EMBL" id="BCE91904.1"/>
    </source>
</evidence>
<accession>A0A809X5Q1</accession>
<reference evidence="2" key="3">
    <citation type="submission" date="2020-05" db="EMBL/GenBank/DDBJ databases">
        <title>Complete genome sequence of Bradyrhizobium diazoefficiens XF4 isolated from soybean nodule.</title>
        <authorList>
            <person name="Noda R."/>
            <person name="Kakizaki K."/>
            <person name="Minamisawa K."/>
        </authorList>
    </citation>
    <scope>NUCLEOTIDE SEQUENCE</scope>
    <source>
        <strain evidence="2">XF4</strain>
    </source>
</reference>
<sequence>MVMDERHVIAAARYVSLNPVRARLAPAACDWPWSSARAHVAGENDALVAVGPLLDRIGDFAAFLAEAEEPETAQRLRAAETTGRLLGGEDFIQDLERSLGRRLTPGRPGPAPKAPTIAVEQDLWG</sequence>
<protein>
    <recommendedName>
        <fullName evidence="4">Transposase</fullName>
    </recommendedName>
</protein>
<reference evidence="3" key="2">
    <citation type="submission" date="2020-05" db="EMBL/GenBank/DDBJ databases">
        <title>Complete genome sequence of Bradyrhizobium diazoefficiens XF10 isolated from soybean nodule.</title>
        <authorList>
            <person name="Noda R."/>
            <person name="Kakizaki K."/>
            <person name="Minamisawa K."/>
        </authorList>
    </citation>
    <scope>NUCLEOTIDE SEQUENCE</scope>
    <source>
        <strain evidence="3">XF10</strain>
    </source>
</reference>
<gene>
    <name evidence="3" type="ORF">XF10B_47020</name>
    <name evidence="1" type="ORF">XF1B_48040</name>
    <name evidence="2" type="ORF">XF4B_47370</name>
</gene>
<name>A0A809X5Q1_9BRAD</name>
<evidence type="ECO:0000313" key="1">
    <source>
        <dbReference type="EMBL" id="BCE22123.1"/>
    </source>
</evidence>
<dbReference type="GO" id="GO:0003677">
    <property type="term" value="F:DNA binding"/>
    <property type="evidence" value="ECO:0007669"/>
    <property type="project" value="InterPro"/>
</dbReference>
<dbReference type="EMBL" id="AP023099">
    <property type="protein sequence ID" value="BCE91904.1"/>
    <property type="molecule type" value="Genomic_DNA"/>
</dbReference>
<dbReference type="AlphaFoldDB" id="A0A809X5Q1"/>
<proteinExistence type="predicted"/>
<dbReference type="GO" id="GO:0006313">
    <property type="term" value="P:DNA transposition"/>
    <property type="evidence" value="ECO:0007669"/>
    <property type="project" value="InterPro"/>
</dbReference>
<dbReference type="InterPro" id="IPR036515">
    <property type="entry name" value="Transposase_17_sf"/>
</dbReference>
<dbReference type="GO" id="GO:0004803">
    <property type="term" value="F:transposase activity"/>
    <property type="evidence" value="ECO:0007669"/>
    <property type="project" value="InterPro"/>
</dbReference>
<reference evidence="1" key="1">
    <citation type="submission" date="2020-05" db="EMBL/GenBank/DDBJ databases">
        <title>Complete genome sequence of Bradyrhizobium diazoefficiens XF1 isolated from soybean nodule.</title>
        <authorList>
            <person name="Noda R."/>
            <person name="Kakizaki K."/>
            <person name="Minamisawa K."/>
        </authorList>
    </citation>
    <scope>NUCLEOTIDE SEQUENCE</scope>
    <source>
        <strain evidence="1">XF1</strain>
    </source>
</reference>
<dbReference type="Gene3D" id="3.30.70.1290">
    <property type="entry name" value="Transposase IS200-like"/>
    <property type="match status" value="1"/>
</dbReference>
<evidence type="ECO:0000313" key="2">
    <source>
        <dbReference type="EMBL" id="BCE48388.1"/>
    </source>
</evidence>
<evidence type="ECO:0008006" key="4">
    <source>
        <dbReference type="Google" id="ProtNLM"/>
    </source>
</evidence>
<organism evidence="1">
    <name type="scientific">Bradyrhizobium diazoefficiens</name>
    <dbReference type="NCBI Taxonomy" id="1355477"/>
    <lineage>
        <taxon>Bacteria</taxon>
        <taxon>Pseudomonadati</taxon>
        <taxon>Pseudomonadota</taxon>
        <taxon>Alphaproteobacteria</taxon>
        <taxon>Hyphomicrobiales</taxon>
        <taxon>Nitrobacteraceae</taxon>
        <taxon>Bradyrhizobium</taxon>
    </lineage>
</organism>
<dbReference type="EMBL" id="AP023094">
    <property type="protein sequence ID" value="BCE48388.1"/>
    <property type="molecule type" value="Genomic_DNA"/>
</dbReference>
<dbReference type="EMBL" id="AP023091">
    <property type="protein sequence ID" value="BCE22123.1"/>
    <property type="molecule type" value="Genomic_DNA"/>
</dbReference>